<keyword evidence="2" id="KW-1185">Reference proteome</keyword>
<reference evidence="1 2" key="1">
    <citation type="submission" date="2023-02" db="EMBL/GenBank/DDBJ databases">
        <authorList>
            <person name="Maleckis M."/>
        </authorList>
    </citation>
    <scope>NUCLEOTIDE SEQUENCE [LARGE SCALE GENOMIC DNA]</scope>
    <source>
        <strain evidence="1 2">P8-A2</strain>
    </source>
</reference>
<accession>A0ABU3V2H2</accession>
<evidence type="ECO:0000313" key="1">
    <source>
        <dbReference type="EMBL" id="MDU9000381.1"/>
    </source>
</evidence>
<comment type="caution">
    <text evidence="1">The sequence shown here is derived from an EMBL/GenBank/DDBJ whole genome shotgun (WGS) entry which is preliminary data.</text>
</comment>
<gene>
    <name evidence="1" type="ORF">PU648_50325</name>
</gene>
<evidence type="ECO:0000313" key="2">
    <source>
        <dbReference type="Proteomes" id="UP001257627"/>
    </source>
</evidence>
<dbReference type="Proteomes" id="UP001257627">
    <property type="component" value="Unassembled WGS sequence"/>
</dbReference>
<dbReference type="EMBL" id="JARAKF010000001">
    <property type="protein sequence ID" value="MDU9000381.1"/>
    <property type="molecule type" value="Genomic_DNA"/>
</dbReference>
<organism evidence="1 2">
    <name type="scientific">Streptomyces mirabilis</name>
    <dbReference type="NCBI Taxonomy" id="68239"/>
    <lineage>
        <taxon>Bacteria</taxon>
        <taxon>Bacillati</taxon>
        <taxon>Actinomycetota</taxon>
        <taxon>Actinomycetes</taxon>
        <taxon>Kitasatosporales</taxon>
        <taxon>Streptomycetaceae</taxon>
        <taxon>Streptomyces</taxon>
    </lineage>
</organism>
<protein>
    <submittedName>
        <fullName evidence="1">Uncharacterized protein</fullName>
    </submittedName>
</protein>
<dbReference type="RefSeq" id="WP_266937055.1">
    <property type="nucleotide sequence ID" value="NZ_JAPEMK010000001.1"/>
</dbReference>
<sequence length="41" mass="4462">MARPRGALEDVLDEQGTVSCDEVATRALTLAQRPAGHDHHH</sequence>
<proteinExistence type="predicted"/>
<name>A0ABU3V2H2_9ACTN</name>